<feature type="region of interest" description="Disordered" evidence="1">
    <location>
        <begin position="16"/>
        <end position="51"/>
    </location>
</feature>
<evidence type="ECO:0000313" key="2">
    <source>
        <dbReference type="EMBL" id="KDP35051.1"/>
    </source>
</evidence>
<dbReference type="EMBL" id="KK914500">
    <property type="protein sequence ID" value="KDP35051.1"/>
    <property type="molecule type" value="Genomic_DNA"/>
</dbReference>
<proteinExistence type="predicted"/>
<protein>
    <submittedName>
        <fullName evidence="2">Uncharacterized protein</fullName>
    </submittedName>
</protein>
<dbReference type="Proteomes" id="UP000027138">
    <property type="component" value="Unassembled WGS sequence"/>
</dbReference>
<evidence type="ECO:0000256" key="1">
    <source>
        <dbReference type="SAM" id="MobiDB-lite"/>
    </source>
</evidence>
<reference evidence="2 3" key="1">
    <citation type="journal article" date="2014" name="PLoS ONE">
        <title>Global Analysis of Gene Expression Profiles in Physic Nut (Jatropha curcas L.) Seedlings Exposed to Salt Stress.</title>
        <authorList>
            <person name="Zhang L."/>
            <person name="Zhang C."/>
            <person name="Wu P."/>
            <person name="Chen Y."/>
            <person name="Li M."/>
            <person name="Jiang H."/>
            <person name="Wu G."/>
        </authorList>
    </citation>
    <scope>NUCLEOTIDE SEQUENCE [LARGE SCALE GENOMIC DNA]</scope>
    <source>
        <strain evidence="3">cv. GZQX0401</strain>
        <tissue evidence="2">Young leaves</tissue>
    </source>
</reference>
<sequence length="51" mass="5373">MNRKWRGRTAGIAVMARRKSGLSDLSSGGRKMDKEGGPAAVIEAGKEGAKE</sequence>
<dbReference type="AlphaFoldDB" id="A0A067KFN9"/>
<evidence type="ECO:0000313" key="3">
    <source>
        <dbReference type="Proteomes" id="UP000027138"/>
    </source>
</evidence>
<organism evidence="2 3">
    <name type="scientific">Jatropha curcas</name>
    <name type="common">Barbados nut</name>
    <dbReference type="NCBI Taxonomy" id="180498"/>
    <lineage>
        <taxon>Eukaryota</taxon>
        <taxon>Viridiplantae</taxon>
        <taxon>Streptophyta</taxon>
        <taxon>Embryophyta</taxon>
        <taxon>Tracheophyta</taxon>
        <taxon>Spermatophyta</taxon>
        <taxon>Magnoliopsida</taxon>
        <taxon>eudicotyledons</taxon>
        <taxon>Gunneridae</taxon>
        <taxon>Pentapetalae</taxon>
        <taxon>rosids</taxon>
        <taxon>fabids</taxon>
        <taxon>Malpighiales</taxon>
        <taxon>Euphorbiaceae</taxon>
        <taxon>Crotonoideae</taxon>
        <taxon>Jatropheae</taxon>
        <taxon>Jatropha</taxon>
    </lineage>
</organism>
<gene>
    <name evidence="2" type="ORF">JCGZ_11212</name>
</gene>
<accession>A0A067KFN9</accession>
<keyword evidence="3" id="KW-1185">Reference proteome</keyword>
<name>A0A067KFN9_JATCU</name>